<gene>
    <name evidence="2" type="ORF">SAMN05421858_4306</name>
</gene>
<accession>A0A1N7EJP4</accession>
<reference evidence="3" key="1">
    <citation type="submission" date="2017-01" db="EMBL/GenBank/DDBJ databases">
        <authorList>
            <person name="Varghese N."/>
            <person name="Submissions S."/>
        </authorList>
    </citation>
    <scope>NUCLEOTIDE SEQUENCE [LARGE SCALE GENOMIC DNA]</scope>
    <source>
        <strain evidence="3">CGMCC 1.7737</strain>
    </source>
</reference>
<feature type="domain" description="DUF8076" evidence="1">
    <location>
        <begin position="7"/>
        <end position="127"/>
    </location>
</feature>
<dbReference type="InterPro" id="IPR058389">
    <property type="entry name" value="DUF8076"/>
</dbReference>
<evidence type="ECO:0000313" key="2">
    <source>
        <dbReference type="EMBL" id="SIR88208.1"/>
    </source>
</evidence>
<proteinExistence type="predicted"/>
<keyword evidence="3" id="KW-1185">Reference proteome</keyword>
<dbReference type="OrthoDB" id="319780at2157"/>
<dbReference type="AlphaFoldDB" id="A0A1N7EJP4"/>
<sequence>MAGPGQIPGRYNLVIDGAYETFEHQIPVKEFIQRLEEDDVPDKVSVVGLAKAFEDNNLATKLAREMDRRANDLEYQSPTIQFVVEGSFHRSGKTYDLRNNDELYSLQQVFGPQLERKEDGEWLVAPF</sequence>
<name>A0A1N7EJP4_9EURY</name>
<dbReference type="RefSeq" id="WP_076432488.1">
    <property type="nucleotide sequence ID" value="NZ_FTNO01000006.1"/>
</dbReference>
<dbReference type="EMBL" id="FTNO01000006">
    <property type="protein sequence ID" value="SIR88208.1"/>
    <property type="molecule type" value="Genomic_DNA"/>
</dbReference>
<dbReference type="Proteomes" id="UP000186914">
    <property type="component" value="Unassembled WGS sequence"/>
</dbReference>
<dbReference type="Pfam" id="PF26277">
    <property type="entry name" value="DUF8076"/>
    <property type="match status" value="1"/>
</dbReference>
<protein>
    <recommendedName>
        <fullName evidence="1">DUF8076 domain-containing protein</fullName>
    </recommendedName>
</protein>
<evidence type="ECO:0000259" key="1">
    <source>
        <dbReference type="Pfam" id="PF26277"/>
    </source>
</evidence>
<evidence type="ECO:0000313" key="3">
    <source>
        <dbReference type="Proteomes" id="UP000186914"/>
    </source>
</evidence>
<organism evidence="2 3">
    <name type="scientific">Haladaptatus litoreus</name>
    <dbReference type="NCBI Taxonomy" id="553468"/>
    <lineage>
        <taxon>Archaea</taxon>
        <taxon>Methanobacteriati</taxon>
        <taxon>Methanobacteriota</taxon>
        <taxon>Stenosarchaea group</taxon>
        <taxon>Halobacteria</taxon>
        <taxon>Halobacteriales</taxon>
        <taxon>Haladaptataceae</taxon>
        <taxon>Haladaptatus</taxon>
    </lineage>
</organism>